<feature type="region of interest" description="Disordered" evidence="1">
    <location>
        <begin position="73"/>
        <end position="99"/>
    </location>
</feature>
<reference evidence="3" key="1">
    <citation type="submission" date="2015-11" db="EMBL/GenBank/DDBJ databases">
        <title>De novo transcriptome assembly of four potential Pierce s Disease insect vectors from Arizona vineyards.</title>
        <authorList>
            <person name="Tassone E.E."/>
        </authorList>
    </citation>
    <scope>NUCLEOTIDE SEQUENCE</scope>
</reference>
<keyword evidence="2" id="KW-0472">Membrane</keyword>
<gene>
    <name evidence="3" type="ORF">g.45921</name>
</gene>
<name>A0A1B6ESR1_9HEMI</name>
<sequence length="99" mass="10915">VVRAAEAEQLGLSDALVCWCLLVLAATVATTRILPRRHSSPDSRPIASEFVPDLVPAASGHDHGRVQIKVYRGPDEHGDHDHFAPHGYWIKQPADDEHH</sequence>
<evidence type="ECO:0000256" key="2">
    <source>
        <dbReference type="SAM" id="Phobius"/>
    </source>
</evidence>
<keyword evidence="2" id="KW-0812">Transmembrane</keyword>
<keyword evidence="2" id="KW-1133">Transmembrane helix</keyword>
<organism evidence="3">
    <name type="scientific">Cuerna arida</name>
    <dbReference type="NCBI Taxonomy" id="1464854"/>
    <lineage>
        <taxon>Eukaryota</taxon>
        <taxon>Metazoa</taxon>
        <taxon>Ecdysozoa</taxon>
        <taxon>Arthropoda</taxon>
        <taxon>Hexapoda</taxon>
        <taxon>Insecta</taxon>
        <taxon>Pterygota</taxon>
        <taxon>Neoptera</taxon>
        <taxon>Paraneoptera</taxon>
        <taxon>Hemiptera</taxon>
        <taxon>Auchenorrhyncha</taxon>
        <taxon>Membracoidea</taxon>
        <taxon>Cicadellidae</taxon>
        <taxon>Cicadellinae</taxon>
        <taxon>Proconiini</taxon>
        <taxon>Cuerna</taxon>
    </lineage>
</organism>
<dbReference type="AlphaFoldDB" id="A0A1B6ESR1"/>
<feature type="non-terminal residue" evidence="3">
    <location>
        <position position="1"/>
    </location>
</feature>
<dbReference type="EMBL" id="GECZ01028811">
    <property type="protein sequence ID" value="JAS40958.1"/>
    <property type="molecule type" value="Transcribed_RNA"/>
</dbReference>
<accession>A0A1B6ESR1</accession>
<evidence type="ECO:0000256" key="1">
    <source>
        <dbReference type="SAM" id="MobiDB-lite"/>
    </source>
</evidence>
<feature type="transmembrane region" description="Helical" evidence="2">
    <location>
        <begin position="12"/>
        <end position="34"/>
    </location>
</feature>
<protein>
    <submittedName>
        <fullName evidence="3">Uncharacterized protein</fullName>
    </submittedName>
</protein>
<evidence type="ECO:0000313" key="3">
    <source>
        <dbReference type="EMBL" id="JAS40958.1"/>
    </source>
</evidence>
<proteinExistence type="predicted"/>
<feature type="compositionally biased region" description="Basic and acidic residues" evidence="1">
    <location>
        <begin position="73"/>
        <end position="84"/>
    </location>
</feature>